<name>A0ABZ0SFT7_9GAMM</name>
<dbReference type="Gene3D" id="2.40.50.100">
    <property type="match status" value="1"/>
</dbReference>
<evidence type="ECO:0000313" key="5">
    <source>
        <dbReference type="Proteomes" id="UP001432180"/>
    </source>
</evidence>
<dbReference type="Proteomes" id="UP001432180">
    <property type="component" value="Chromosome"/>
</dbReference>
<keyword evidence="5" id="KW-1185">Reference proteome</keyword>
<dbReference type="InterPro" id="IPR050465">
    <property type="entry name" value="UPF0194_transport"/>
</dbReference>
<keyword evidence="2 3" id="KW-0175">Coiled coil</keyword>
<dbReference type="EMBL" id="CP121472">
    <property type="protein sequence ID" value="WPL19184.1"/>
    <property type="molecule type" value="Genomic_DNA"/>
</dbReference>
<dbReference type="RefSeq" id="WP_328984932.1">
    <property type="nucleotide sequence ID" value="NZ_CP121472.1"/>
</dbReference>
<proteinExistence type="predicted"/>
<dbReference type="PANTHER" id="PTHR32347:SF27">
    <property type="entry name" value="RND EFFLUX PUMP MEMBRANE FUSION PROTEIN BARREL-SANDWICH DOMAIN-CONTAINING PROTEIN"/>
    <property type="match status" value="1"/>
</dbReference>
<reference evidence="4 5" key="1">
    <citation type="journal article" date="2023" name="Microorganisms">
        <title>Thiorhodovibrio frisius and Trv. litoralis spp. nov., Two Novel Members from a Clade of Fastidious Purple Sulfur Bacteria That Exhibit Unique Red-Shifted Light-Harvesting Capabilities.</title>
        <authorList>
            <person name="Methner A."/>
            <person name="Kuzyk S.B."/>
            <person name="Petersen J."/>
            <person name="Bauer S."/>
            <person name="Brinkmann H."/>
            <person name="Sichau K."/>
            <person name="Wanner G."/>
            <person name="Wolf J."/>
            <person name="Neumann-Schaal M."/>
            <person name="Henke P."/>
            <person name="Tank M."/>
            <person name="Sproer C."/>
            <person name="Bunk B."/>
            <person name="Overmann J."/>
        </authorList>
    </citation>
    <scope>NUCLEOTIDE SEQUENCE [LARGE SCALE GENOMIC DNA]</scope>
    <source>
        <strain evidence="4 5">DSM 6702</strain>
    </source>
</reference>
<dbReference type="PANTHER" id="PTHR32347">
    <property type="entry name" value="EFFLUX SYSTEM COMPONENT YKNX-RELATED"/>
    <property type="match status" value="1"/>
</dbReference>
<organism evidence="4 5">
    <name type="scientific">Thiorhodovibrio winogradskyi</name>
    <dbReference type="NCBI Taxonomy" id="77007"/>
    <lineage>
        <taxon>Bacteria</taxon>
        <taxon>Pseudomonadati</taxon>
        <taxon>Pseudomonadota</taxon>
        <taxon>Gammaproteobacteria</taxon>
        <taxon>Chromatiales</taxon>
        <taxon>Chromatiaceae</taxon>
        <taxon>Thiorhodovibrio</taxon>
    </lineage>
</organism>
<evidence type="ECO:0000256" key="3">
    <source>
        <dbReference type="SAM" id="Coils"/>
    </source>
</evidence>
<accession>A0ABZ0SFT7</accession>
<evidence type="ECO:0000313" key="4">
    <source>
        <dbReference type="EMBL" id="WPL19184.1"/>
    </source>
</evidence>
<protein>
    <submittedName>
        <fullName evidence="4">Multidrug resistance protein MdtN</fullName>
    </submittedName>
</protein>
<evidence type="ECO:0000256" key="1">
    <source>
        <dbReference type="ARBA" id="ARBA00004196"/>
    </source>
</evidence>
<dbReference type="Gene3D" id="2.40.30.170">
    <property type="match status" value="1"/>
</dbReference>
<sequence length="319" mass="35057">MTDNRRASSLLRFLFLLLVLLTSSICQTVSADSKIGAVGELQPVSGILDLIGTPGARISEILVKQGLHVNKGDVLIVFSNFMTLQAQLDLARLELEEQLKTKGTKLALQRHLLENAQLALKRSERKLADQQQLGPVASSKRELTDLEDAAIDAKRRLEEETLKQRQLEIQLELEQLKANARLELARSQFADAMIKAPISGTVLEVLKEVGESLGVGEIGSSTLDIAALRLADLSQMYVVSEIYEGDLLRIKVGMKATVSSPALDADIPGVIERISRQVETKSRLAKVWVLLDKAELASRFIGMEVQVDIHAQPAPENPR</sequence>
<gene>
    <name evidence="4" type="ORF">Thiowin_04291</name>
</gene>
<evidence type="ECO:0000256" key="2">
    <source>
        <dbReference type="ARBA" id="ARBA00023054"/>
    </source>
</evidence>
<feature type="coiled-coil region" evidence="3">
    <location>
        <begin position="106"/>
        <end position="179"/>
    </location>
</feature>
<comment type="subcellular location">
    <subcellularLocation>
        <location evidence="1">Cell envelope</location>
    </subcellularLocation>
</comment>